<feature type="non-terminal residue" evidence="16">
    <location>
        <position position="269"/>
    </location>
</feature>
<dbReference type="SUPFAM" id="SSF55347">
    <property type="entry name" value="Glyceraldehyde-3-phosphate dehydrogenase-like, C-terminal domain"/>
    <property type="match status" value="1"/>
</dbReference>
<evidence type="ECO:0000313" key="16">
    <source>
        <dbReference type="EMBL" id="MBM3226657.1"/>
    </source>
</evidence>
<dbReference type="PANTHER" id="PTHR20836">
    <property type="entry name" value="DIHYDRODIPICOLINATE REDUCTASE"/>
    <property type="match status" value="1"/>
</dbReference>
<dbReference type="Proteomes" id="UP000712673">
    <property type="component" value="Unassembled WGS sequence"/>
</dbReference>
<dbReference type="Pfam" id="PF05173">
    <property type="entry name" value="DapB_C"/>
    <property type="match status" value="1"/>
</dbReference>
<dbReference type="GO" id="GO:0009089">
    <property type="term" value="P:lysine biosynthetic process via diaminopimelate"/>
    <property type="evidence" value="ECO:0007669"/>
    <property type="project" value="UniProtKB-UniRule"/>
</dbReference>
<dbReference type="PANTHER" id="PTHR20836:SF0">
    <property type="entry name" value="4-HYDROXY-TETRAHYDRODIPICOLINATE REDUCTASE 1, CHLOROPLASTIC-RELATED"/>
    <property type="match status" value="1"/>
</dbReference>
<dbReference type="InterPro" id="IPR000846">
    <property type="entry name" value="DapB_N"/>
</dbReference>
<dbReference type="SUPFAM" id="SSF51735">
    <property type="entry name" value="NAD(P)-binding Rossmann-fold domains"/>
    <property type="match status" value="1"/>
</dbReference>
<keyword evidence="3" id="KW-0028">Amino-acid biosynthesis</keyword>
<comment type="caution">
    <text evidence="16">The sequence shown here is derived from an EMBL/GenBank/DDBJ whole genome shotgun (WGS) entry which is preliminary data.</text>
</comment>
<dbReference type="PIRSF" id="PIRSF000161">
    <property type="entry name" value="DHPR"/>
    <property type="match status" value="1"/>
</dbReference>
<keyword evidence="7" id="KW-0520">NAD</keyword>
<keyword evidence="2" id="KW-0963">Cytoplasm</keyword>
<evidence type="ECO:0000256" key="2">
    <source>
        <dbReference type="ARBA" id="ARBA00022490"/>
    </source>
</evidence>
<dbReference type="Gene3D" id="3.40.50.720">
    <property type="entry name" value="NAD(P)-binding Rossmann-like Domain"/>
    <property type="match status" value="1"/>
</dbReference>
<dbReference type="InterPro" id="IPR022663">
    <property type="entry name" value="DapB_C"/>
</dbReference>
<comment type="pathway">
    <text evidence="9">Amino-acid biosynthesis; L-lysine biosynthesis via DAP pathway; (S)-tetrahydrodipicolinate from L-aspartate: step 4/4.</text>
</comment>
<evidence type="ECO:0000256" key="3">
    <source>
        <dbReference type="ARBA" id="ARBA00022605"/>
    </source>
</evidence>
<dbReference type="GO" id="GO:0005829">
    <property type="term" value="C:cytosol"/>
    <property type="evidence" value="ECO:0007669"/>
    <property type="project" value="TreeGrafter"/>
</dbReference>
<dbReference type="EMBL" id="VGLS01000994">
    <property type="protein sequence ID" value="MBM3226657.1"/>
    <property type="molecule type" value="Genomic_DNA"/>
</dbReference>
<keyword evidence="8" id="KW-0457">Lysine biosynthesis</keyword>
<dbReference type="GO" id="GO:0019877">
    <property type="term" value="P:diaminopimelate biosynthetic process"/>
    <property type="evidence" value="ECO:0007669"/>
    <property type="project" value="UniProtKB-KW"/>
</dbReference>
<organism evidence="16 17">
    <name type="scientific">Tectimicrobiota bacterium</name>
    <dbReference type="NCBI Taxonomy" id="2528274"/>
    <lineage>
        <taxon>Bacteria</taxon>
        <taxon>Pseudomonadati</taxon>
        <taxon>Nitrospinota/Tectimicrobiota group</taxon>
        <taxon>Candidatus Tectimicrobiota</taxon>
    </lineage>
</organism>
<feature type="domain" description="Dihydrodipicolinate reductase C-terminal" evidence="15">
    <location>
        <begin position="128"/>
        <end position="264"/>
    </location>
</feature>
<dbReference type="InterPro" id="IPR022664">
    <property type="entry name" value="DapB_N_CS"/>
</dbReference>
<evidence type="ECO:0000256" key="10">
    <source>
        <dbReference type="ARBA" id="ARBA00038983"/>
    </source>
</evidence>
<comment type="similarity">
    <text evidence="1">Belongs to the DapB family.</text>
</comment>
<comment type="catalytic activity">
    <reaction evidence="11">
        <text>(S)-2,3,4,5-tetrahydrodipicolinate + NADP(+) + H2O = (2S,4S)-4-hydroxy-2,3,4,5-tetrahydrodipicolinate + NADPH + H(+)</text>
        <dbReference type="Rhea" id="RHEA:35331"/>
        <dbReference type="ChEBI" id="CHEBI:15377"/>
        <dbReference type="ChEBI" id="CHEBI:15378"/>
        <dbReference type="ChEBI" id="CHEBI:16845"/>
        <dbReference type="ChEBI" id="CHEBI:57783"/>
        <dbReference type="ChEBI" id="CHEBI:58349"/>
        <dbReference type="ChEBI" id="CHEBI:67139"/>
        <dbReference type="EC" id="1.17.1.8"/>
    </reaction>
</comment>
<evidence type="ECO:0000259" key="14">
    <source>
        <dbReference type="Pfam" id="PF01113"/>
    </source>
</evidence>
<evidence type="ECO:0000256" key="9">
    <source>
        <dbReference type="ARBA" id="ARBA00037922"/>
    </source>
</evidence>
<dbReference type="GO" id="GO:0008839">
    <property type="term" value="F:4-hydroxy-tetrahydrodipicolinate reductase"/>
    <property type="evidence" value="ECO:0007669"/>
    <property type="project" value="UniProtKB-UniRule"/>
</dbReference>
<accession>A0A937W7U3</accession>
<keyword evidence="4" id="KW-0521">NADP</keyword>
<dbReference type="AlphaFoldDB" id="A0A937W7U3"/>
<keyword evidence="5" id="KW-0220">Diaminopimelate biosynthesis</keyword>
<evidence type="ECO:0000256" key="6">
    <source>
        <dbReference type="ARBA" id="ARBA00023002"/>
    </source>
</evidence>
<dbReference type="CDD" id="cd02274">
    <property type="entry name" value="DHDPR_N"/>
    <property type="match status" value="1"/>
</dbReference>
<dbReference type="EC" id="1.17.1.8" evidence="10 13"/>
<evidence type="ECO:0000256" key="5">
    <source>
        <dbReference type="ARBA" id="ARBA00022915"/>
    </source>
</evidence>
<dbReference type="HAMAP" id="MF_00102">
    <property type="entry name" value="DapB"/>
    <property type="match status" value="1"/>
</dbReference>
<evidence type="ECO:0000256" key="4">
    <source>
        <dbReference type="ARBA" id="ARBA00022857"/>
    </source>
</evidence>
<dbReference type="NCBIfam" id="TIGR00036">
    <property type="entry name" value="dapB"/>
    <property type="match status" value="1"/>
</dbReference>
<dbReference type="PROSITE" id="PS01298">
    <property type="entry name" value="DAPB"/>
    <property type="match status" value="1"/>
</dbReference>
<dbReference type="Pfam" id="PF01113">
    <property type="entry name" value="DapB_N"/>
    <property type="match status" value="1"/>
</dbReference>
<evidence type="ECO:0000256" key="8">
    <source>
        <dbReference type="ARBA" id="ARBA00023154"/>
    </source>
</evidence>
<evidence type="ECO:0000259" key="15">
    <source>
        <dbReference type="Pfam" id="PF05173"/>
    </source>
</evidence>
<dbReference type="InterPro" id="IPR023940">
    <property type="entry name" value="DHDPR_bac"/>
</dbReference>
<gene>
    <name evidence="16" type="ORF">FJZ47_23070</name>
</gene>
<feature type="domain" description="Dihydrodipicolinate reductase N-terminal" evidence="14">
    <location>
        <begin position="2"/>
        <end position="125"/>
    </location>
</feature>
<dbReference type="InterPro" id="IPR036291">
    <property type="entry name" value="NAD(P)-bd_dom_sf"/>
</dbReference>
<proteinExistence type="inferred from homology"/>
<comment type="catalytic activity">
    <reaction evidence="12">
        <text>(S)-2,3,4,5-tetrahydrodipicolinate + NAD(+) + H2O = (2S,4S)-4-hydroxy-2,3,4,5-tetrahydrodipicolinate + NADH + H(+)</text>
        <dbReference type="Rhea" id="RHEA:35323"/>
        <dbReference type="ChEBI" id="CHEBI:15377"/>
        <dbReference type="ChEBI" id="CHEBI:15378"/>
        <dbReference type="ChEBI" id="CHEBI:16845"/>
        <dbReference type="ChEBI" id="CHEBI:57540"/>
        <dbReference type="ChEBI" id="CHEBI:57945"/>
        <dbReference type="ChEBI" id="CHEBI:67139"/>
        <dbReference type="EC" id="1.17.1.8"/>
    </reaction>
</comment>
<protein>
    <recommendedName>
        <fullName evidence="10 13">4-hydroxy-tetrahydrodipicolinate reductase</fullName>
        <ecNumber evidence="10 13">1.17.1.8</ecNumber>
    </recommendedName>
</protein>
<dbReference type="Gene3D" id="3.30.360.10">
    <property type="entry name" value="Dihydrodipicolinate Reductase, domain 2"/>
    <property type="match status" value="1"/>
</dbReference>
<evidence type="ECO:0000313" key="17">
    <source>
        <dbReference type="Proteomes" id="UP000712673"/>
    </source>
</evidence>
<name>A0A937W7U3_UNCTE</name>
<evidence type="ECO:0000256" key="11">
    <source>
        <dbReference type="ARBA" id="ARBA00049080"/>
    </source>
</evidence>
<evidence type="ECO:0000256" key="13">
    <source>
        <dbReference type="NCBIfam" id="TIGR00036"/>
    </source>
</evidence>
<reference evidence="16" key="1">
    <citation type="submission" date="2019-03" db="EMBL/GenBank/DDBJ databases">
        <title>Lake Tanganyika Metagenome-Assembled Genomes (MAGs).</title>
        <authorList>
            <person name="Tran P."/>
        </authorList>
    </citation>
    <scope>NUCLEOTIDE SEQUENCE</scope>
    <source>
        <strain evidence="16">K_DeepCast_65m_m2_066</strain>
    </source>
</reference>
<dbReference type="FunFam" id="3.30.360.10:FF:000004">
    <property type="entry name" value="4-hydroxy-tetrahydrodipicolinate reductase"/>
    <property type="match status" value="1"/>
</dbReference>
<keyword evidence="6 16" id="KW-0560">Oxidoreductase</keyword>
<sequence>MIQVLVTGATGRMGRRVVDLVHADPELSLVGAITHAHHPALGRDVGEVSGSGVLGVPLTQDCAAVLPSADVLIDFSVPEASLDYIQLAATHHKAIVVGTTGFSPEQQHDIQRLSQQMPCFFAPNMSVGVNVMFHVLRQLVTLLGPGYDVEILEAHHRTKVDAPSGTALRMAAIVAEAQGHALADVAVYGRQGIIGRRADAEIGIQVIRAGEIVGEHTVLFGGPGERLELIHRSQNRDTFASGALRAAKWLQQQGRGLYSMEDLLQLTST</sequence>
<evidence type="ECO:0000256" key="7">
    <source>
        <dbReference type="ARBA" id="ARBA00023027"/>
    </source>
</evidence>
<evidence type="ECO:0000256" key="12">
    <source>
        <dbReference type="ARBA" id="ARBA00049396"/>
    </source>
</evidence>
<evidence type="ECO:0000256" key="1">
    <source>
        <dbReference type="ARBA" id="ARBA00006642"/>
    </source>
</evidence>